<evidence type="ECO:0000313" key="1">
    <source>
        <dbReference type="EMBL" id="CAB1416756.1"/>
    </source>
</evidence>
<sequence length="121" mass="12794">MCTLEVIEDAEKVDRVKRKHLFQDSAARTLCSTHFSASVIEPSVVGQRSVSALADNTSLSPDPGSCPQADVQEFIPSSLCRGSTKPLTLNLPVRGLCAACEAASYCCCSSGLQTTALSRSI</sequence>
<proteinExistence type="predicted"/>
<organism evidence="1 2">
    <name type="scientific">Pleuronectes platessa</name>
    <name type="common">European plaice</name>
    <dbReference type="NCBI Taxonomy" id="8262"/>
    <lineage>
        <taxon>Eukaryota</taxon>
        <taxon>Metazoa</taxon>
        <taxon>Chordata</taxon>
        <taxon>Craniata</taxon>
        <taxon>Vertebrata</taxon>
        <taxon>Euteleostomi</taxon>
        <taxon>Actinopterygii</taxon>
        <taxon>Neopterygii</taxon>
        <taxon>Teleostei</taxon>
        <taxon>Neoteleostei</taxon>
        <taxon>Acanthomorphata</taxon>
        <taxon>Carangaria</taxon>
        <taxon>Pleuronectiformes</taxon>
        <taxon>Pleuronectoidei</taxon>
        <taxon>Pleuronectidae</taxon>
        <taxon>Pleuronectes</taxon>
    </lineage>
</organism>
<gene>
    <name evidence="1" type="ORF">PLEPLA_LOCUS4547</name>
</gene>
<evidence type="ECO:0000313" key="2">
    <source>
        <dbReference type="Proteomes" id="UP001153269"/>
    </source>
</evidence>
<keyword evidence="2" id="KW-1185">Reference proteome</keyword>
<dbReference type="AlphaFoldDB" id="A0A9N7TQM5"/>
<dbReference type="Proteomes" id="UP001153269">
    <property type="component" value="Unassembled WGS sequence"/>
</dbReference>
<protein>
    <submittedName>
        <fullName evidence="1">Uncharacterized protein</fullName>
    </submittedName>
</protein>
<name>A0A9N7TQM5_PLEPL</name>
<dbReference type="EMBL" id="CADEAL010000224">
    <property type="protein sequence ID" value="CAB1416756.1"/>
    <property type="molecule type" value="Genomic_DNA"/>
</dbReference>
<comment type="caution">
    <text evidence="1">The sequence shown here is derived from an EMBL/GenBank/DDBJ whole genome shotgun (WGS) entry which is preliminary data.</text>
</comment>
<accession>A0A9N7TQM5</accession>
<reference evidence="1" key="1">
    <citation type="submission" date="2020-03" db="EMBL/GenBank/DDBJ databases">
        <authorList>
            <person name="Weist P."/>
        </authorList>
    </citation>
    <scope>NUCLEOTIDE SEQUENCE</scope>
</reference>